<reference evidence="2" key="1">
    <citation type="submission" date="2023-04" db="EMBL/GenBank/DDBJ databases">
        <title>Black Yeasts Isolated from many extreme environments.</title>
        <authorList>
            <person name="Coleine C."/>
            <person name="Stajich J.E."/>
            <person name="Selbmann L."/>
        </authorList>
    </citation>
    <scope>NUCLEOTIDE SEQUENCE</scope>
    <source>
        <strain evidence="2">CCFEE 5312</strain>
    </source>
</reference>
<comment type="caution">
    <text evidence="2">The sequence shown here is derived from an EMBL/GenBank/DDBJ whole genome shotgun (WGS) entry which is preliminary data.</text>
</comment>
<evidence type="ECO:0000313" key="3">
    <source>
        <dbReference type="Proteomes" id="UP001271007"/>
    </source>
</evidence>
<evidence type="ECO:0000256" key="1">
    <source>
        <dbReference type="SAM" id="MobiDB-lite"/>
    </source>
</evidence>
<organism evidence="2 3">
    <name type="scientific">Extremus antarcticus</name>
    <dbReference type="NCBI Taxonomy" id="702011"/>
    <lineage>
        <taxon>Eukaryota</taxon>
        <taxon>Fungi</taxon>
        <taxon>Dikarya</taxon>
        <taxon>Ascomycota</taxon>
        <taxon>Pezizomycotina</taxon>
        <taxon>Dothideomycetes</taxon>
        <taxon>Dothideomycetidae</taxon>
        <taxon>Mycosphaerellales</taxon>
        <taxon>Extremaceae</taxon>
        <taxon>Extremus</taxon>
    </lineage>
</organism>
<evidence type="ECO:0000313" key="2">
    <source>
        <dbReference type="EMBL" id="KAK3050085.1"/>
    </source>
</evidence>
<sequence>MDYNAPNPNSWPVKLVTRIGKSLRSNKAFREETIRSNEAAATARRQRAAEKHALRYRWGRQSTDSRSTQDEVNELGERDCSVFSQASTMVNNKDNTEMLHRLAHYGSFDSLVDQVLVTKLKDPLFDASDPNALVVVNLLAELHARQFAALPETILNEKLGSSPLAELNEPQHRHQKIALLHRINKDHPRQLLCFPCAKFHVRSSPGKESLKADYVANPLFTCPNTRSMYLPRMRLTHGRELPYSFVHLAVRGHVHSSAHGIQPSALERRWKCKDSSWSHRTRYMVHNGRLLVRVVSQIYAQPSMEMTETSQRHLLYDREEYMPFFSVCAHWKDGELMRLCKCALSHIPAPPVSYLQQLKKAPKINYAAANPNFIVRGCEECQPARRCPGCPTEYLIEVQMVEDKSDPVRQFKHAIVVTRWSDLGDGSSPYTSPEWTAIQGIEPGEGKEAYQSFSHVGRRAVGGIFESRISGTVPGQRLVSLNPKNKKMGEEGHGWY</sequence>
<gene>
    <name evidence="2" type="ORF">LTR09_008740</name>
</gene>
<accession>A0AAJ0DA62</accession>
<keyword evidence="3" id="KW-1185">Reference proteome</keyword>
<feature type="region of interest" description="Disordered" evidence="1">
    <location>
        <begin position="52"/>
        <end position="71"/>
    </location>
</feature>
<dbReference type="AlphaFoldDB" id="A0AAJ0DA62"/>
<dbReference type="EMBL" id="JAWDJX010000035">
    <property type="protein sequence ID" value="KAK3050085.1"/>
    <property type="molecule type" value="Genomic_DNA"/>
</dbReference>
<protein>
    <submittedName>
        <fullName evidence="2">Uncharacterized protein</fullName>
    </submittedName>
</protein>
<name>A0AAJ0DA62_9PEZI</name>
<proteinExistence type="predicted"/>
<dbReference type="Proteomes" id="UP001271007">
    <property type="component" value="Unassembled WGS sequence"/>
</dbReference>